<keyword evidence="3" id="KW-0479">Metal-binding</keyword>
<dbReference type="EMBL" id="KV454208">
    <property type="protein sequence ID" value="ODQ62223.1"/>
    <property type="molecule type" value="Genomic_DNA"/>
</dbReference>
<keyword evidence="9" id="KW-1185">Reference proteome</keyword>
<reference evidence="8 9" key="1">
    <citation type="journal article" date="2016" name="Proc. Natl. Acad. Sci. U.S.A.">
        <title>Comparative genomics of biotechnologically important yeasts.</title>
        <authorList>
            <person name="Riley R."/>
            <person name="Haridas S."/>
            <person name="Wolfe K.H."/>
            <person name="Lopes M.R."/>
            <person name="Hittinger C.T."/>
            <person name="Goeker M."/>
            <person name="Salamov A.A."/>
            <person name="Wisecaver J.H."/>
            <person name="Long T.M."/>
            <person name="Calvey C.H."/>
            <person name="Aerts A.L."/>
            <person name="Barry K.W."/>
            <person name="Choi C."/>
            <person name="Clum A."/>
            <person name="Coughlan A.Y."/>
            <person name="Deshpande S."/>
            <person name="Douglass A.P."/>
            <person name="Hanson S.J."/>
            <person name="Klenk H.-P."/>
            <person name="LaButti K.M."/>
            <person name="Lapidus A."/>
            <person name="Lindquist E.A."/>
            <person name="Lipzen A.M."/>
            <person name="Meier-Kolthoff J.P."/>
            <person name="Ohm R.A."/>
            <person name="Otillar R.P."/>
            <person name="Pangilinan J.L."/>
            <person name="Peng Y."/>
            <person name="Rokas A."/>
            <person name="Rosa C.A."/>
            <person name="Scheuner C."/>
            <person name="Sibirny A.A."/>
            <person name="Slot J.C."/>
            <person name="Stielow J.B."/>
            <person name="Sun H."/>
            <person name="Kurtzman C.P."/>
            <person name="Blackwell M."/>
            <person name="Grigoriev I.V."/>
            <person name="Jeffries T.W."/>
        </authorList>
    </citation>
    <scope>NUCLEOTIDE SEQUENCE [LARGE SCALE GENOMIC DNA]</scope>
    <source>
        <strain evidence="9">ATCC 58044 / CBS 1984 / NCYC 433 / NRRL Y-366-8</strain>
    </source>
</reference>
<dbReference type="GO" id="GO:0005737">
    <property type="term" value="C:cytoplasm"/>
    <property type="evidence" value="ECO:0007669"/>
    <property type="project" value="TreeGrafter"/>
</dbReference>
<accession>A0A1E3P9Y3</accession>
<dbReference type="OrthoDB" id="10257314at2759"/>
<dbReference type="Gene3D" id="3.60.130.10">
    <property type="entry name" value="Clavaminate synthase-like"/>
    <property type="match status" value="1"/>
</dbReference>
<name>A0A1E3P9Y3_WICAA</name>
<dbReference type="FunFam" id="3.60.130.10:FF:000003">
    <property type="entry name" value="Alpha-ketoglutarate-dependent taurine dioxygenase"/>
    <property type="match status" value="1"/>
</dbReference>
<protein>
    <recommendedName>
        <fullName evidence="7">TauD/TfdA-like domain-containing protein</fullName>
    </recommendedName>
</protein>
<keyword evidence="4" id="KW-0223">Dioxygenase</keyword>
<organism evidence="8 9">
    <name type="scientific">Wickerhamomyces anomalus (strain ATCC 58044 / CBS 1984 / NCYC 433 / NRRL Y-366-8)</name>
    <name type="common">Yeast</name>
    <name type="synonym">Hansenula anomala</name>
    <dbReference type="NCBI Taxonomy" id="683960"/>
    <lineage>
        <taxon>Eukaryota</taxon>
        <taxon>Fungi</taxon>
        <taxon>Dikarya</taxon>
        <taxon>Ascomycota</taxon>
        <taxon>Saccharomycotina</taxon>
        <taxon>Saccharomycetes</taxon>
        <taxon>Phaffomycetales</taxon>
        <taxon>Wickerhamomycetaceae</taxon>
        <taxon>Wickerhamomyces</taxon>
    </lineage>
</organism>
<evidence type="ECO:0000313" key="8">
    <source>
        <dbReference type="EMBL" id="ODQ62223.1"/>
    </source>
</evidence>
<comment type="cofactor">
    <cofactor evidence="1">
        <name>Fe(2+)</name>
        <dbReference type="ChEBI" id="CHEBI:29033"/>
    </cofactor>
</comment>
<dbReference type="RefSeq" id="XP_019041430.1">
    <property type="nucleotide sequence ID" value="XM_019184378.1"/>
</dbReference>
<keyword evidence="6" id="KW-0408">Iron</keyword>
<evidence type="ECO:0000256" key="3">
    <source>
        <dbReference type="ARBA" id="ARBA00022723"/>
    </source>
</evidence>
<dbReference type="STRING" id="683960.A0A1E3P9Y3"/>
<evidence type="ECO:0000256" key="6">
    <source>
        <dbReference type="ARBA" id="ARBA00023004"/>
    </source>
</evidence>
<evidence type="ECO:0000256" key="1">
    <source>
        <dbReference type="ARBA" id="ARBA00001954"/>
    </source>
</evidence>
<dbReference type="SUPFAM" id="SSF51197">
    <property type="entry name" value="Clavaminate synthase-like"/>
    <property type="match status" value="1"/>
</dbReference>
<dbReference type="Proteomes" id="UP000094112">
    <property type="component" value="Unassembled WGS sequence"/>
</dbReference>
<dbReference type="InterPro" id="IPR051323">
    <property type="entry name" value="AtsK-like"/>
</dbReference>
<sequence length="390" mass="43719">MPSTTATSVLIDTTDITKELRKLELIKPKGGENDVGSYKSPFYTSRVLGEDGVLVLKPEEREGINYKEWEPVWNTADKFPPYEVFEHKDPGLKADANLSDLFPKDDANYKVEELTPKFGSEVKGIQLSELTDAGKNDLALFVAQRGVVVFREQDLADKGVEFNVEFGEYFGPLHIHQASGAPRDHPEIHLVYRSSEISPNSSYLKKHISSVAWHSDVSFEKQPAATTFLAYLQGPTSGGDTIFVDAEEAYNRLSPQFQKIVEGLSAVHSSVEQAESSLKNGGILRRDPVKSIHPVVRKHPVTGKKALFVNPQFTREIVGLKAEESDALLNFLYTQLSVSVDLHARAKWAPGTVVVWDNRRTLHSAIFDWDSEERRHLYRLTPRGEVPSFE</sequence>
<proteinExistence type="inferred from homology"/>
<evidence type="ECO:0000256" key="5">
    <source>
        <dbReference type="ARBA" id="ARBA00023002"/>
    </source>
</evidence>
<dbReference type="GO" id="GO:0046872">
    <property type="term" value="F:metal ion binding"/>
    <property type="evidence" value="ECO:0007669"/>
    <property type="project" value="UniProtKB-KW"/>
</dbReference>
<dbReference type="InterPro" id="IPR003819">
    <property type="entry name" value="TauD/TfdA-like"/>
</dbReference>
<keyword evidence="5" id="KW-0560">Oxidoreductase</keyword>
<evidence type="ECO:0000259" key="7">
    <source>
        <dbReference type="Pfam" id="PF02668"/>
    </source>
</evidence>
<dbReference type="AlphaFoldDB" id="A0A1E3P9Y3"/>
<feature type="domain" description="TauD/TfdA-like" evidence="7">
    <location>
        <begin position="111"/>
        <end position="381"/>
    </location>
</feature>
<evidence type="ECO:0000256" key="4">
    <source>
        <dbReference type="ARBA" id="ARBA00022964"/>
    </source>
</evidence>
<dbReference type="GO" id="GO:0016706">
    <property type="term" value="F:2-oxoglutarate-dependent dioxygenase activity"/>
    <property type="evidence" value="ECO:0007669"/>
    <property type="project" value="TreeGrafter"/>
</dbReference>
<dbReference type="PANTHER" id="PTHR30468">
    <property type="entry name" value="ALPHA-KETOGLUTARATE-DEPENDENT SULFONATE DIOXYGENASE"/>
    <property type="match status" value="1"/>
</dbReference>
<comment type="similarity">
    <text evidence="2">Belongs to the TfdA dioxygenase family.</text>
</comment>
<gene>
    <name evidence="8" type="ORF">WICANDRAFT_76402</name>
</gene>
<dbReference type="InterPro" id="IPR042098">
    <property type="entry name" value="TauD-like_sf"/>
</dbReference>
<dbReference type="PANTHER" id="PTHR30468:SF1">
    <property type="entry name" value="ALPHA-KETOGLUTARATE-DEPENDENT SULFONATE DIOXYGENASE"/>
    <property type="match status" value="1"/>
</dbReference>
<dbReference type="GeneID" id="30201624"/>
<evidence type="ECO:0000313" key="9">
    <source>
        <dbReference type="Proteomes" id="UP000094112"/>
    </source>
</evidence>
<dbReference type="Pfam" id="PF02668">
    <property type="entry name" value="TauD"/>
    <property type="match status" value="1"/>
</dbReference>
<evidence type="ECO:0000256" key="2">
    <source>
        <dbReference type="ARBA" id="ARBA00005896"/>
    </source>
</evidence>